<reference evidence="3 4" key="1">
    <citation type="submission" date="2024-01" db="EMBL/GenBank/DDBJ databases">
        <title>The genomes of 5 underutilized Papilionoideae crops provide insights into root nodulation and disease resistanc.</title>
        <authorList>
            <person name="Jiang F."/>
        </authorList>
    </citation>
    <scope>NUCLEOTIDE SEQUENCE [LARGE SCALE GENOMIC DNA]</scope>
    <source>
        <strain evidence="3">LVBAO_FW01</strain>
        <tissue evidence="3">Leaves</tissue>
    </source>
</reference>
<dbReference type="AlphaFoldDB" id="A0AAN9N4J6"/>
<dbReference type="EMBL" id="JAYMYQ010000001">
    <property type="protein sequence ID" value="KAK7363564.1"/>
    <property type="molecule type" value="Genomic_DNA"/>
</dbReference>
<feature type="compositionally biased region" description="Low complexity" evidence="1">
    <location>
        <begin position="164"/>
        <end position="204"/>
    </location>
</feature>
<feature type="region of interest" description="Disordered" evidence="1">
    <location>
        <begin position="501"/>
        <end position="527"/>
    </location>
</feature>
<keyword evidence="4" id="KW-1185">Reference proteome</keyword>
<feature type="compositionally biased region" description="Low complexity" evidence="1">
    <location>
        <begin position="348"/>
        <end position="373"/>
    </location>
</feature>
<evidence type="ECO:0000256" key="1">
    <source>
        <dbReference type="SAM" id="MobiDB-lite"/>
    </source>
</evidence>
<evidence type="ECO:0000313" key="4">
    <source>
        <dbReference type="Proteomes" id="UP001367508"/>
    </source>
</evidence>
<feature type="chain" id="PRO_5042896043" evidence="2">
    <location>
        <begin position="21"/>
        <end position="539"/>
    </location>
</feature>
<dbReference type="PANTHER" id="PTHR34460">
    <property type="entry name" value="VITELLOGENIN-LIKE PROTEIN"/>
    <property type="match status" value="1"/>
</dbReference>
<feature type="signal peptide" evidence="2">
    <location>
        <begin position="1"/>
        <end position="20"/>
    </location>
</feature>
<dbReference type="Proteomes" id="UP001367508">
    <property type="component" value="Unassembled WGS sequence"/>
</dbReference>
<organism evidence="3 4">
    <name type="scientific">Canavalia gladiata</name>
    <name type="common">Sword bean</name>
    <name type="synonym">Dolichos gladiatus</name>
    <dbReference type="NCBI Taxonomy" id="3824"/>
    <lineage>
        <taxon>Eukaryota</taxon>
        <taxon>Viridiplantae</taxon>
        <taxon>Streptophyta</taxon>
        <taxon>Embryophyta</taxon>
        <taxon>Tracheophyta</taxon>
        <taxon>Spermatophyta</taxon>
        <taxon>Magnoliopsida</taxon>
        <taxon>eudicotyledons</taxon>
        <taxon>Gunneridae</taxon>
        <taxon>Pentapetalae</taxon>
        <taxon>rosids</taxon>
        <taxon>fabids</taxon>
        <taxon>Fabales</taxon>
        <taxon>Fabaceae</taxon>
        <taxon>Papilionoideae</taxon>
        <taxon>50 kb inversion clade</taxon>
        <taxon>NPAAA clade</taxon>
        <taxon>indigoferoid/millettioid clade</taxon>
        <taxon>Phaseoleae</taxon>
        <taxon>Canavalia</taxon>
    </lineage>
</organism>
<keyword evidence="2" id="KW-0732">Signal</keyword>
<gene>
    <name evidence="3" type="ORF">VNO77_05710</name>
</gene>
<evidence type="ECO:0000256" key="2">
    <source>
        <dbReference type="SAM" id="SignalP"/>
    </source>
</evidence>
<name>A0AAN9N4J6_CANGL</name>
<comment type="caution">
    <text evidence="3">The sequence shown here is derived from an EMBL/GenBank/DDBJ whole genome shotgun (WGS) entry which is preliminary data.</text>
</comment>
<proteinExistence type="predicted"/>
<feature type="region of interest" description="Disordered" evidence="1">
    <location>
        <begin position="345"/>
        <end position="374"/>
    </location>
</feature>
<sequence length="539" mass="57653">MPLPLSLAFGFLLTFQVVELQQLRCSQLTWGLVSFTLFNTSPSQASTCSWGVSPVPLPYTHTYTLSSYFLISFSLLHSFYITPSLLLSSTSSSPKTTKIEDMEGIKGGGGRVGVGVGVGEDHDMGDGMQCSDHPLRNNPGGICAFCLQEKLGKLVSSSFPLPIRASSSSSSSPSFRSDIAPSSSSTTRPCASITASATATSSSSLPLTKPTHDANYPEYYTRRSRLSFLSPNKKKKKKPSATNSSSASDIVLKRSKSTATPGRPHSLVDNDEDDMVIQDFSPRKRNGFWSFLYLSSKSSNKLNSKSFRDPRISTINSAAVTASAKLKDRCCSGSSLGRNTDIVLEQDNNNNNNHNNSTTTASASASASASTSSLDRKVSRSRSVGCGSRSFSGDFFERISTGFGDCTLRRVESQREGKPKAAAASAAAINRAGDHHCMKERVRCGGLFGGFMMTSSSSSSSSSSYWVSSSADDGKSATVALSHGRVKSWGWAFASPMRAFTTKPSSKENNNRRDIIRDANDKNATPNLSAIPSLLAVRG</sequence>
<protein>
    <submittedName>
        <fullName evidence="3">Uncharacterized protein</fullName>
    </submittedName>
</protein>
<accession>A0AAN9N4J6</accession>
<feature type="compositionally biased region" description="Basic and acidic residues" evidence="1">
    <location>
        <begin position="505"/>
        <end position="521"/>
    </location>
</feature>
<evidence type="ECO:0000313" key="3">
    <source>
        <dbReference type="EMBL" id="KAK7363564.1"/>
    </source>
</evidence>
<feature type="region of interest" description="Disordered" evidence="1">
    <location>
        <begin position="164"/>
        <end position="274"/>
    </location>
</feature>
<dbReference type="PANTHER" id="PTHR34460:SF2">
    <property type="entry name" value="OS04G0405500 PROTEIN"/>
    <property type="match status" value="1"/>
</dbReference>